<evidence type="ECO:0000256" key="9">
    <source>
        <dbReference type="ARBA" id="ARBA00023186"/>
    </source>
</evidence>
<dbReference type="InterPro" id="IPR004559">
    <property type="entry name" value="HemW-like"/>
</dbReference>
<evidence type="ECO:0000313" key="12">
    <source>
        <dbReference type="EMBL" id="BEQ13390.1"/>
    </source>
</evidence>
<keyword evidence="6 10" id="KW-0479">Metal-binding</keyword>
<dbReference type="PANTHER" id="PTHR13932">
    <property type="entry name" value="COPROPORPHYRINIGEN III OXIDASE"/>
    <property type="match status" value="1"/>
</dbReference>
<evidence type="ECO:0000256" key="8">
    <source>
        <dbReference type="ARBA" id="ARBA00023014"/>
    </source>
</evidence>
<comment type="function">
    <text evidence="10">Probably acts as a heme chaperone, transferring heme to an unknown acceptor. Binds one molecule of heme per monomer, possibly covalently. Binds 1 [4Fe-4S] cluster. The cluster is coordinated with 3 cysteines and an exchangeable S-adenosyl-L-methionine.</text>
</comment>
<dbReference type="AlphaFoldDB" id="A0AAU9EN41"/>
<dbReference type="InterPro" id="IPR013785">
    <property type="entry name" value="Aldolase_TIM"/>
</dbReference>
<dbReference type="PROSITE" id="PS51918">
    <property type="entry name" value="RADICAL_SAM"/>
    <property type="match status" value="1"/>
</dbReference>
<name>A0AAU9EN41_9BACT</name>
<reference evidence="13" key="1">
    <citation type="journal article" date="2023" name="Arch. Microbiol.">
        <title>Desulfoferula mesophilus gen. nov. sp. nov., a mesophilic sulfate-reducing bacterium isolated from a brackish lake sediment.</title>
        <authorList>
            <person name="Watanabe T."/>
            <person name="Yabe T."/>
            <person name="Tsuji J.M."/>
            <person name="Fukui M."/>
        </authorList>
    </citation>
    <scope>NUCLEOTIDE SEQUENCE [LARGE SCALE GENOMIC DNA]</scope>
    <source>
        <strain evidence="13">12FAK</strain>
    </source>
</reference>
<comment type="subcellular location">
    <subcellularLocation>
        <location evidence="10">Cytoplasm</location>
    </subcellularLocation>
</comment>
<dbReference type="RefSeq" id="WP_338605044.1">
    <property type="nucleotide sequence ID" value="NZ_AP028679.1"/>
</dbReference>
<keyword evidence="10" id="KW-0004">4Fe-4S</keyword>
<dbReference type="Gene3D" id="3.20.20.70">
    <property type="entry name" value="Aldolase class I"/>
    <property type="match status" value="1"/>
</dbReference>
<dbReference type="GO" id="GO:0051539">
    <property type="term" value="F:4 iron, 4 sulfur cluster binding"/>
    <property type="evidence" value="ECO:0007669"/>
    <property type="project" value="UniProtKB-UniRule"/>
</dbReference>
<evidence type="ECO:0000313" key="13">
    <source>
        <dbReference type="Proteomes" id="UP001366166"/>
    </source>
</evidence>
<dbReference type="SUPFAM" id="SSF102114">
    <property type="entry name" value="Radical SAM enzymes"/>
    <property type="match status" value="1"/>
</dbReference>
<gene>
    <name evidence="12" type="ORF">FAK_04560</name>
</gene>
<keyword evidence="13" id="KW-1185">Reference proteome</keyword>
<dbReference type="InterPro" id="IPR010723">
    <property type="entry name" value="HemN_C"/>
</dbReference>
<dbReference type="GO" id="GO:0046872">
    <property type="term" value="F:metal ion binding"/>
    <property type="evidence" value="ECO:0007669"/>
    <property type="project" value="UniProtKB-UniRule"/>
</dbReference>
<proteinExistence type="inferred from homology"/>
<dbReference type="GO" id="GO:0006779">
    <property type="term" value="P:porphyrin-containing compound biosynthetic process"/>
    <property type="evidence" value="ECO:0007669"/>
    <property type="project" value="InterPro"/>
</dbReference>
<evidence type="ECO:0000256" key="1">
    <source>
        <dbReference type="ARBA" id="ARBA00001966"/>
    </source>
</evidence>
<comment type="similarity">
    <text evidence="2">Belongs to the anaerobic coproporphyrinogen-III oxidase family. HemW subfamily.</text>
</comment>
<keyword evidence="8 10" id="KW-0411">Iron-sulfur</keyword>
<evidence type="ECO:0000256" key="7">
    <source>
        <dbReference type="ARBA" id="ARBA00023004"/>
    </source>
</evidence>
<dbReference type="InterPro" id="IPR007197">
    <property type="entry name" value="rSAM"/>
</dbReference>
<dbReference type="GO" id="GO:0004109">
    <property type="term" value="F:coproporphyrinogen oxidase activity"/>
    <property type="evidence" value="ECO:0007669"/>
    <property type="project" value="InterPro"/>
</dbReference>
<keyword evidence="5 10" id="KW-0949">S-adenosyl-L-methionine</keyword>
<dbReference type="Pfam" id="PF04055">
    <property type="entry name" value="Radical_SAM"/>
    <property type="match status" value="1"/>
</dbReference>
<dbReference type="InterPro" id="IPR058240">
    <property type="entry name" value="rSAM_sf"/>
</dbReference>
<evidence type="ECO:0000256" key="5">
    <source>
        <dbReference type="ARBA" id="ARBA00022691"/>
    </source>
</evidence>
<dbReference type="CDD" id="cd01335">
    <property type="entry name" value="Radical_SAM"/>
    <property type="match status" value="1"/>
</dbReference>
<evidence type="ECO:0000256" key="3">
    <source>
        <dbReference type="ARBA" id="ARBA00017228"/>
    </source>
</evidence>
<dbReference type="NCBIfam" id="TIGR00539">
    <property type="entry name" value="hemN_rel"/>
    <property type="match status" value="1"/>
</dbReference>
<keyword evidence="9 10" id="KW-0143">Chaperone</keyword>
<accession>A0AAU9EN41</accession>
<dbReference type="InterPro" id="IPR006638">
    <property type="entry name" value="Elp3/MiaA/NifB-like_rSAM"/>
</dbReference>
<dbReference type="Proteomes" id="UP001366166">
    <property type="component" value="Chromosome"/>
</dbReference>
<evidence type="ECO:0000256" key="2">
    <source>
        <dbReference type="ARBA" id="ARBA00006100"/>
    </source>
</evidence>
<dbReference type="SFLD" id="SFLDF00288">
    <property type="entry name" value="HemN-like__clustered_with_nucl"/>
    <property type="match status" value="1"/>
</dbReference>
<keyword evidence="7 10" id="KW-0408">Iron</keyword>
<organism evidence="12 13">
    <name type="scientific">Desulfoferula mesophila</name>
    <dbReference type="NCBI Taxonomy" id="3058419"/>
    <lineage>
        <taxon>Bacteria</taxon>
        <taxon>Pseudomonadati</taxon>
        <taxon>Thermodesulfobacteriota</taxon>
        <taxon>Desulfarculia</taxon>
        <taxon>Desulfarculales</taxon>
        <taxon>Desulfarculaceae</taxon>
        <taxon>Desulfoferula</taxon>
    </lineage>
</organism>
<dbReference type="InterPro" id="IPR034505">
    <property type="entry name" value="Coproporphyrinogen-III_oxidase"/>
</dbReference>
<dbReference type="GO" id="GO:0005737">
    <property type="term" value="C:cytoplasm"/>
    <property type="evidence" value="ECO:0007669"/>
    <property type="project" value="UniProtKB-SubCell"/>
</dbReference>
<dbReference type="SFLD" id="SFLDG01082">
    <property type="entry name" value="B12-binding_domain_containing"/>
    <property type="match status" value="1"/>
</dbReference>
<dbReference type="SFLD" id="SFLDF00562">
    <property type="entry name" value="HemN-like__clustered_with_heat"/>
    <property type="match status" value="1"/>
</dbReference>
<dbReference type="Pfam" id="PF06969">
    <property type="entry name" value="HemN_C"/>
    <property type="match status" value="1"/>
</dbReference>
<comment type="cofactor">
    <cofactor evidence="1">
        <name>[4Fe-4S] cluster</name>
        <dbReference type="ChEBI" id="CHEBI:49883"/>
    </cofactor>
</comment>
<evidence type="ECO:0000256" key="6">
    <source>
        <dbReference type="ARBA" id="ARBA00022723"/>
    </source>
</evidence>
<dbReference type="SFLD" id="SFLDG01065">
    <property type="entry name" value="anaerobic_coproporphyrinogen-I"/>
    <property type="match status" value="1"/>
</dbReference>
<feature type="domain" description="Radical SAM core" evidence="11">
    <location>
        <begin position="1"/>
        <end position="235"/>
    </location>
</feature>
<evidence type="ECO:0000259" key="11">
    <source>
        <dbReference type="PROSITE" id="PS51918"/>
    </source>
</evidence>
<dbReference type="PANTHER" id="PTHR13932:SF5">
    <property type="entry name" value="RADICAL S-ADENOSYL METHIONINE DOMAIN-CONTAINING PROTEIN 1, MITOCHONDRIAL"/>
    <property type="match status" value="1"/>
</dbReference>
<dbReference type="SMART" id="SM00729">
    <property type="entry name" value="Elp3"/>
    <property type="match status" value="1"/>
</dbReference>
<sequence>MPPGLGLYLHLPFCPARCPYCDFNAKTYDHGEARRLLAGLAVHLGRIASLAGGRRLATVYFGGGTPAMLPAAVLASLLAQISEAPGLEPTAEISLEANPGALSPLKLTALRAAGFNRLSLGAQSFDPSLLKALGRRHSPESTRRAVAAARRAGFANLNLDLIYGLPGQSPALAAADLEAALALEPEHLSLYELTLSPGTPFGRHFRPGRPPLPGDEEIVQMEERAERLLEAVGLRRYEVSNYARPGLECRHNQATWQGGDYLSLGPGAHGHLAGVRWAWVADPSEYCRLVEAGEEPLAMREELSPEQRALELILLGLRTVRGVELAPLAVLLGANPRRVYARALAELHRQGWGRIAQGRIIPTRAGLNMADAAAALFA</sequence>
<keyword evidence="4 10" id="KW-0349">Heme</keyword>
<dbReference type="EMBL" id="AP028679">
    <property type="protein sequence ID" value="BEQ13390.1"/>
    <property type="molecule type" value="Genomic_DNA"/>
</dbReference>
<dbReference type="SFLD" id="SFLDS00029">
    <property type="entry name" value="Radical_SAM"/>
    <property type="match status" value="1"/>
</dbReference>
<keyword evidence="10" id="KW-0963">Cytoplasm</keyword>
<protein>
    <recommendedName>
        <fullName evidence="3 10">Heme chaperone HemW</fullName>
    </recommendedName>
</protein>
<evidence type="ECO:0000256" key="10">
    <source>
        <dbReference type="RuleBase" id="RU364116"/>
    </source>
</evidence>
<dbReference type="KEGG" id="dmp:FAK_04560"/>
<evidence type="ECO:0000256" key="4">
    <source>
        <dbReference type="ARBA" id="ARBA00022617"/>
    </source>
</evidence>